<keyword evidence="3" id="KW-1185">Reference proteome</keyword>
<comment type="caution">
    <text evidence="2">The sequence shown here is derived from an EMBL/GenBank/DDBJ whole genome shotgun (WGS) entry which is preliminary data.</text>
</comment>
<dbReference type="Gene3D" id="2.160.20.10">
    <property type="entry name" value="Single-stranded right-handed beta-helix, Pectin lyase-like"/>
    <property type="match status" value="1"/>
</dbReference>
<feature type="domain" description="Rhamnogalacturonase A/B/Epimerase-like pectate lyase" evidence="1">
    <location>
        <begin position="53"/>
        <end position="98"/>
    </location>
</feature>
<gene>
    <name evidence="2" type="ORF">LIER_43646</name>
</gene>
<dbReference type="EMBL" id="BAABME010037141">
    <property type="protein sequence ID" value="GAA0163457.1"/>
    <property type="molecule type" value="Genomic_DNA"/>
</dbReference>
<evidence type="ECO:0000259" key="1">
    <source>
        <dbReference type="Pfam" id="PF12708"/>
    </source>
</evidence>
<dbReference type="PANTHER" id="PTHR31339:SF12">
    <property type="entry name" value="ENDO-POLYGALACTURONASE-LIKE PROTEIN"/>
    <property type="match status" value="1"/>
</dbReference>
<dbReference type="InterPro" id="IPR012334">
    <property type="entry name" value="Pectin_lyas_fold"/>
</dbReference>
<dbReference type="Pfam" id="PF12708">
    <property type="entry name" value="Pect-lyase_RHGA_epim"/>
    <property type="match status" value="1"/>
</dbReference>
<proteinExistence type="predicted"/>
<dbReference type="InterPro" id="IPR051801">
    <property type="entry name" value="GH28_Enzymes"/>
</dbReference>
<dbReference type="GO" id="GO:0016829">
    <property type="term" value="F:lyase activity"/>
    <property type="evidence" value="ECO:0007669"/>
    <property type="project" value="UniProtKB-KW"/>
</dbReference>
<dbReference type="SUPFAM" id="SSF51126">
    <property type="entry name" value="Pectin lyase-like"/>
    <property type="match status" value="1"/>
</dbReference>
<evidence type="ECO:0000313" key="3">
    <source>
        <dbReference type="Proteomes" id="UP001454036"/>
    </source>
</evidence>
<keyword evidence="2" id="KW-0456">Lyase</keyword>
<evidence type="ECO:0000313" key="2">
    <source>
        <dbReference type="EMBL" id="GAA0163457.1"/>
    </source>
</evidence>
<sequence>MPNLVNWLVNVSLKATLVITTFILTTPSNATARKSDREILENPATSCRKHSASLKDFGGVGDGKTSNTKAFQTAIANLSNYQKDGGALLYVPPGKWLTGSFNLTNHFTLFLEKDAVLLATQVRLLLEYEYK</sequence>
<accession>A0AAV3QK99</accession>
<organism evidence="2 3">
    <name type="scientific">Lithospermum erythrorhizon</name>
    <name type="common">Purple gromwell</name>
    <name type="synonym">Lithospermum officinale var. erythrorhizon</name>
    <dbReference type="NCBI Taxonomy" id="34254"/>
    <lineage>
        <taxon>Eukaryota</taxon>
        <taxon>Viridiplantae</taxon>
        <taxon>Streptophyta</taxon>
        <taxon>Embryophyta</taxon>
        <taxon>Tracheophyta</taxon>
        <taxon>Spermatophyta</taxon>
        <taxon>Magnoliopsida</taxon>
        <taxon>eudicotyledons</taxon>
        <taxon>Gunneridae</taxon>
        <taxon>Pentapetalae</taxon>
        <taxon>asterids</taxon>
        <taxon>lamiids</taxon>
        <taxon>Boraginales</taxon>
        <taxon>Boraginaceae</taxon>
        <taxon>Boraginoideae</taxon>
        <taxon>Lithospermeae</taxon>
        <taxon>Lithospermum</taxon>
    </lineage>
</organism>
<name>A0AAV3QK99_LITER</name>
<dbReference type="PANTHER" id="PTHR31339">
    <property type="entry name" value="PECTIN LYASE-RELATED"/>
    <property type="match status" value="1"/>
</dbReference>
<dbReference type="InterPro" id="IPR011050">
    <property type="entry name" value="Pectin_lyase_fold/virulence"/>
</dbReference>
<dbReference type="Proteomes" id="UP001454036">
    <property type="component" value="Unassembled WGS sequence"/>
</dbReference>
<dbReference type="InterPro" id="IPR024535">
    <property type="entry name" value="RHGA/B-epi-like_pectate_lyase"/>
</dbReference>
<dbReference type="AlphaFoldDB" id="A0AAV3QK99"/>
<protein>
    <submittedName>
        <fullName evidence="2">Lyase</fullName>
    </submittedName>
</protein>
<reference evidence="2 3" key="1">
    <citation type="submission" date="2024-01" db="EMBL/GenBank/DDBJ databases">
        <title>The complete chloroplast genome sequence of Lithospermum erythrorhizon: insights into the phylogenetic relationship among Boraginaceae species and the maternal lineages of purple gromwells.</title>
        <authorList>
            <person name="Okada T."/>
            <person name="Watanabe K."/>
        </authorList>
    </citation>
    <scope>NUCLEOTIDE SEQUENCE [LARGE SCALE GENOMIC DNA]</scope>
</reference>